<organism evidence="5 6">
    <name type="scientific">Brevibacillus choshinensis</name>
    <dbReference type="NCBI Taxonomy" id="54911"/>
    <lineage>
        <taxon>Bacteria</taxon>
        <taxon>Bacillati</taxon>
        <taxon>Bacillota</taxon>
        <taxon>Bacilli</taxon>
        <taxon>Bacillales</taxon>
        <taxon>Paenibacillaceae</taxon>
        <taxon>Brevibacillus</taxon>
    </lineage>
</organism>
<evidence type="ECO:0000259" key="4">
    <source>
        <dbReference type="Pfam" id="PF01494"/>
    </source>
</evidence>
<dbReference type="Gene3D" id="3.50.50.60">
    <property type="entry name" value="FAD/NAD(P)-binding domain"/>
    <property type="match status" value="1"/>
</dbReference>
<evidence type="ECO:0000313" key="6">
    <source>
        <dbReference type="Proteomes" id="UP000596248"/>
    </source>
</evidence>
<dbReference type="PANTHER" id="PTHR43004:SF19">
    <property type="entry name" value="BINDING MONOOXYGENASE, PUTATIVE (JCVI)-RELATED"/>
    <property type="match status" value="1"/>
</dbReference>
<protein>
    <submittedName>
        <fullName evidence="5">FAD-dependent monooxygenase</fullName>
    </submittedName>
</protein>
<dbReference type="Pfam" id="PF21274">
    <property type="entry name" value="Rng_hyd_C"/>
    <property type="match status" value="1"/>
</dbReference>
<evidence type="ECO:0000256" key="1">
    <source>
        <dbReference type="ARBA" id="ARBA00001974"/>
    </source>
</evidence>
<feature type="domain" description="FAD-binding" evidence="4">
    <location>
        <begin position="16"/>
        <end position="371"/>
    </location>
</feature>
<keyword evidence="2" id="KW-0285">Flavoprotein</keyword>
<dbReference type="Pfam" id="PF01494">
    <property type="entry name" value="FAD_binding_3"/>
    <property type="match status" value="1"/>
</dbReference>
<comment type="cofactor">
    <cofactor evidence="1">
        <name>FAD</name>
        <dbReference type="ChEBI" id="CHEBI:57692"/>
    </cofactor>
</comment>
<dbReference type="PRINTS" id="PR00420">
    <property type="entry name" value="RNGMNOXGNASE"/>
</dbReference>
<keyword evidence="5" id="KW-0503">Monooxygenase</keyword>
<dbReference type="Proteomes" id="UP000596248">
    <property type="component" value="Chromosome"/>
</dbReference>
<name>A0ABX7FV36_BRECH</name>
<dbReference type="Gene3D" id="3.40.30.120">
    <property type="match status" value="1"/>
</dbReference>
<dbReference type="Gene3D" id="3.30.9.10">
    <property type="entry name" value="D-Amino Acid Oxidase, subunit A, domain 2"/>
    <property type="match status" value="1"/>
</dbReference>
<dbReference type="InterPro" id="IPR036188">
    <property type="entry name" value="FAD/NAD-bd_sf"/>
</dbReference>
<dbReference type="GO" id="GO:0004497">
    <property type="term" value="F:monooxygenase activity"/>
    <property type="evidence" value="ECO:0007669"/>
    <property type="project" value="UniProtKB-KW"/>
</dbReference>
<dbReference type="EMBL" id="CP069127">
    <property type="protein sequence ID" value="QRG69157.1"/>
    <property type="molecule type" value="Genomic_DNA"/>
</dbReference>
<dbReference type="RefSeq" id="WP_203356154.1">
    <property type="nucleotide sequence ID" value="NZ_CP069127.1"/>
</dbReference>
<dbReference type="InterPro" id="IPR002938">
    <property type="entry name" value="FAD-bd"/>
</dbReference>
<sequence length="539" mass="59176">MGNKKFSQIQSYDETVPVLIVGGSLVGLSLSLLLARQGISSMVVERHPSTAIHPRVAGLTARTMEIFRPLEVEADIRNVEPPFSKDSKVFQAESLVGKVFNHTIEDMSAFFADESPVKGSCIAQDILEPILRKHAEQNGVDLRYDTEMISFEQDENGVSAIIRNRSDSASRKIQADFMIGADGSKSGVRKQLGIKQHGAGTLMHNMSMVFEADIAELFAKRDAVMGFVRNENVMGAFVPYPGTSVRSNLYRLDIWYDPTKESIVDYPESRCIPLIRAAIGISNIPVKLKTVLTWEMAARVSNRFQKGRVFLVGDAARVQPPAGALGGNSGIAEAQNLAWKLAAVLRGDADHGLLNTYEMERLPIADLTVEQVTALSQQRASEEIDQIKVNTLIINMGYRYLKGAFVAEDEKDPIQIKFPNQWRGLPGSRAPYVVLGQNGKQVSTLDLYGTNFVLMVGPDGKDWIQAAIAAAEKINFTLSVHHIGAEFADIDGRFCSSYGISATGAVLVRPDGIVGWRSSKMVHDPMQYLESAFSAILLR</sequence>
<gene>
    <name evidence="5" type="ORF">JNE38_08500</name>
</gene>
<reference evidence="5 6" key="1">
    <citation type="submission" date="2021-01" db="EMBL/GenBank/DDBJ databases">
        <title>Identification of strong promoters based on the transcriptome of Brevibacillus choshinensis.</title>
        <authorList>
            <person name="Yao D."/>
            <person name="Zhang K."/>
            <person name="Wu J."/>
        </authorList>
    </citation>
    <scope>NUCLEOTIDE SEQUENCE [LARGE SCALE GENOMIC DNA]</scope>
    <source>
        <strain evidence="5 6">HPD31-SP3</strain>
    </source>
</reference>
<dbReference type="PANTHER" id="PTHR43004">
    <property type="entry name" value="TRK SYSTEM POTASSIUM UPTAKE PROTEIN"/>
    <property type="match status" value="1"/>
</dbReference>
<keyword evidence="6" id="KW-1185">Reference proteome</keyword>
<accession>A0ABX7FV36</accession>
<evidence type="ECO:0000256" key="2">
    <source>
        <dbReference type="ARBA" id="ARBA00022630"/>
    </source>
</evidence>
<dbReference type="SUPFAM" id="SSF51905">
    <property type="entry name" value="FAD/NAD(P)-binding domain"/>
    <property type="match status" value="1"/>
</dbReference>
<evidence type="ECO:0000313" key="5">
    <source>
        <dbReference type="EMBL" id="QRG69157.1"/>
    </source>
</evidence>
<dbReference type="InterPro" id="IPR050641">
    <property type="entry name" value="RIFMO-like"/>
</dbReference>
<evidence type="ECO:0000256" key="3">
    <source>
        <dbReference type="ARBA" id="ARBA00022827"/>
    </source>
</evidence>
<keyword evidence="3" id="KW-0274">FAD</keyword>
<keyword evidence="5" id="KW-0560">Oxidoreductase</keyword>
<proteinExistence type="predicted"/>